<keyword evidence="3" id="KW-0812">Transmembrane</keyword>
<evidence type="ECO:0000256" key="1">
    <source>
        <dbReference type="ARBA" id="ARBA00004167"/>
    </source>
</evidence>
<dbReference type="Pfam" id="PF12819">
    <property type="entry name" value="Malectin_like"/>
    <property type="match status" value="1"/>
</dbReference>
<dbReference type="AlphaFoldDB" id="A0AAD4TE56"/>
<evidence type="ECO:0000256" key="3">
    <source>
        <dbReference type="ARBA" id="ARBA00022692"/>
    </source>
</evidence>
<reference evidence="11" key="1">
    <citation type="submission" date="2022-04" db="EMBL/GenBank/DDBJ databases">
        <title>A functionally conserved STORR gene fusion in Papaver species that diverged 16.8 million years ago.</title>
        <authorList>
            <person name="Catania T."/>
        </authorList>
    </citation>
    <scope>NUCLEOTIDE SEQUENCE</scope>
    <source>
        <strain evidence="11">S-188037</strain>
    </source>
</reference>
<feature type="chain" id="PRO_5042293344" description="Malectin-like domain-containing protein" evidence="9">
    <location>
        <begin position="30"/>
        <end position="564"/>
    </location>
</feature>
<dbReference type="FunFam" id="3.80.10.10:FF:000129">
    <property type="entry name" value="Leucine-rich repeat receptor-like kinase"/>
    <property type="match status" value="1"/>
</dbReference>
<dbReference type="Proteomes" id="UP001202328">
    <property type="component" value="Unassembled WGS sequence"/>
</dbReference>
<dbReference type="SUPFAM" id="SSF52058">
    <property type="entry name" value="L domain-like"/>
    <property type="match status" value="1"/>
</dbReference>
<keyword evidence="5" id="KW-0677">Repeat</keyword>
<evidence type="ECO:0000256" key="4">
    <source>
        <dbReference type="ARBA" id="ARBA00022729"/>
    </source>
</evidence>
<sequence>MRSLNSNLLIFVLLSHLSCFHILIVPVSAKVFISIDCGSSSLESYTDGNSIEWVGDDQYIQTGEPRNIVTMFSRPWDTVREFPTRKKNCYSIDVNNDKAEDITTVERVLVRASFYYANYDNKSNPPTFNLQFNGNNWTQIVTTMENLATEEVVYSLNHGNTITVCLAQTHRDNIPFISSLEVRSLESDMYSYVDSNYPLFFMSRKAYGTNTIIRFPEDSYDRFWESFGPLRDSSALRRVRNSSPSIKVDVADRIPETLFTTAITLKNSSGGGDYMWSSAKATDRKVPMHFNAYFSEVLRLSSTQKRSFNVSINTFNFNESGFNSYNFGIVNPPYGRALQVRLNNISAESFNSYEVFMRSTNDSTLPPLINALEGYTIGDKLVKGTNSDDVNSLGLLQKSFIQLQDWQGDPCLPSPYTWDWVACDFDPDSPRITALYLNDIGLVGTLPDFNGMDALEIIDLGSNNLTGNIPEFLGTFPKLKVLNLADNNFAGAIPSSLLNNNNLRLRVSGNPNLSTNNTSTNRNSTEPKIPSTSSSKTSITSTIPIIILGSVIIQMFDSIFGLLL</sequence>
<keyword evidence="12" id="KW-1185">Reference proteome</keyword>
<gene>
    <name evidence="11" type="ORF">MKW98_008506</name>
</gene>
<evidence type="ECO:0000313" key="12">
    <source>
        <dbReference type="Proteomes" id="UP001202328"/>
    </source>
</evidence>
<evidence type="ECO:0000256" key="6">
    <source>
        <dbReference type="ARBA" id="ARBA00022989"/>
    </source>
</evidence>
<keyword evidence="7" id="KW-0472">Membrane</keyword>
<keyword evidence="6" id="KW-1133">Transmembrane helix</keyword>
<evidence type="ECO:0000256" key="7">
    <source>
        <dbReference type="ARBA" id="ARBA00023136"/>
    </source>
</evidence>
<organism evidence="11 12">
    <name type="scientific">Papaver atlanticum</name>
    <dbReference type="NCBI Taxonomy" id="357466"/>
    <lineage>
        <taxon>Eukaryota</taxon>
        <taxon>Viridiplantae</taxon>
        <taxon>Streptophyta</taxon>
        <taxon>Embryophyta</taxon>
        <taxon>Tracheophyta</taxon>
        <taxon>Spermatophyta</taxon>
        <taxon>Magnoliopsida</taxon>
        <taxon>Ranunculales</taxon>
        <taxon>Papaveraceae</taxon>
        <taxon>Papaveroideae</taxon>
        <taxon>Papaver</taxon>
    </lineage>
</organism>
<evidence type="ECO:0000256" key="5">
    <source>
        <dbReference type="ARBA" id="ARBA00022737"/>
    </source>
</evidence>
<evidence type="ECO:0000256" key="8">
    <source>
        <dbReference type="SAM" id="MobiDB-lite"/>
    </source>
</evidence>
<evidence type="ECO:0000256" key="9">
    <source>
        <dbReference type="SAM" id="SignalP"/>
    </source>
</evidence>
<evidence type="ECO:0000259" key="10">
    <source>
        <dbReference type="Pfam" id="PF12819"/>
    </source>
</evidence>
<dbReference type="InterPro" id="IPR001611">
    <property type="entry name" value="Leu-rich_rpt"/>
</dbReference>
<evidence type="ECO:0000256" key="2">
    <source>
        <dbReference type="ARBA" id="ARBA00022614"/>
    </source>
</evidence>
<dbReference type="EMBL" id="JAJJMB010002922">
    <property type="protein sequence ID" value="KAI3950061.1"/>
    <property type="molecule type" value="Genomic_DNA"/>
</dbReference>
<dbReference type="GO" id="GO:0016020">
    <property type="term" value="C:membrane"/>
    <property type="evidence" value="ECO:0007669"/>
    <property type="project" value="UniProtKB-SubCell"/>
</dbReference>
<feature type="region of interest" description="Disordered" evidence="8">
    <location>
        <begin position="509"/>
        <end position="536"/>
    </location>
</feature>
<dbReference type="InterPro" id="IPR024788">
    <property type="entry name" value="Malectin-like_Carb-bd_dom"/>
</dbReference>
<name>A0AAD4TE56_9MAGN</name>
<keyword evidence="4 9" id="KW-0732">Signal</keyword>
<dbReference type="InterPro" id="IPR032675">
    <property type="entry name" value="LRR_dom_sf"/>
</dbReference>
<dbReference type="Gene3D" id="3.80.10.10">
    <property type="entry name" value="Ribonuclease Inhibitor"/>
    <property type="match status" value="1"/>
</dbReference>
<feature type="signal peptide" evidence="9">
    <location>
        <begin position="1"/>
        <end position="29"/>
    </location>
</feature>
<evidence type="ECO:0000313" key="11">
    <source>
        <dbReference type="EMBL" id="KAI3950061.1"/>
    </source>
</evidence>
<keyword evidence="2" id="KW-0433">Leucine-rich repeat</keyword>
<proteinExistence type="predicted"/>
<feature type="domain" description="Malectin-like" evidence="10">
    <location>
        <begin position="35"/>
        <end position="377"/>
    </location>
</feature>
<dbReference type="Pfam" id="PF00560">
    <property type="entry name" value="LRR_1"/>
    <property type="match status" value="2"/>
</dbReference>
<comment type="subcellular location">
    <subcellularLocation>
        <location evidence="1">Membrane</location>
        <topology evidence="1">Single-pass membrane protein</topology>
    </subcellularLocation>
</comment>
<dbReference type="PANTHER" id="PTHR45631:SF44">
    <property type="entry name" value="CARBOHYDRATE-BINDING PROTEIN OF THE ER PROTEIN"/>
    <property type="match status" value="1"/>
</dbReference>
<comment type="caution">
    <text evidence="11">The sequence shown here is derived from an EMBL/GenBank/DDBJ whole genome shotgun (WGS) entry which is preliminary data.</text>
</comment>
<protein>
    <recommendedName>
        <fullName evidence="10">Malectin-like domain-containing protein</fullName>
    </recommendedName>
</protein>
<accession>A0AAD4TE56</accession>
<dbReference type="PANTHER" id="PTHR45631">
    <property type="entry name" value="OS07G0107800 PROTEIN-RELATED"/>
    <property type="match status" value="1"/>
</dbReference>